<organism evidence="2 3">
    <name type="scientific">Citrobacter koseri</name>
    <name type="common">Citrobacter diversus</name>
    <dbReference type="NCBI Taxonomy" id="545"/>
    <lineage>
        <taxon>Bacteria</taxon>
        <taxon>Pseudomonadati</taxon>
        <taxon>Pseudomonadota</taxon>
        <taxon>Gammaproteobacteria</taxon>
        <taxon>Enterobacterales</taxon>
        <taxon>Enterobacteriaceae</taxon>
        <taxon>Citrobacter</taxon>
    </lineage>
</organism>
<protein>
    <submittedName>
        <fullName evidence="2">Uncharacterized protein</fullName>
    </submittedName>
</protein>
<feature type="signal peptide" evidence="1">
    <location>
        <begin position="1"/>
        <end position="33"/>
    </location>
</feature>
<evidence type="ECO:0000313" key="2">
    <source>
        <dbReference type="EMBL" id="SQB29067.1"/>
    </source>
</evidence>
<sequence length="131" mass="14191">MAPDEFLTDNQKRKTMKRLILAALIALPFASSATTFTCKAIQEGQIDSGSQKSSVETRLDVQDKSMKVSMGGKTWRLGFIGEKSIAKMYATPDGGIAVTYLDNGSDPVFVMRPTNNDGQTALYTLSLCSEA</sequence>
<dbReference type="EMBL" id="UAVY01000004">
    <property type="protein sequence ID" value="SQB29067.1"/>
    <property type="molecule type" value="Genomic_DNA"/>
</dbReference>
<name>A0A2X2VQC6_CITKO</name>
<gene>
    <name evidence="2" type="ORF">NCTC10786_02840</name>
</gene>
<dbReference type="AlphaFoldDB" id="A0A2X2VQC6"/>
<evidence type="ECO:0000313" key="3">
    <source>
        <dbReference type="Proteomes" id="UP000251584"/>
    </source>
</evidence>
<proteinExistence type="predicted"/>
<evidence type="ECO:0000256" key="1">
    <source>
        <dbReference type="SAM" id="SignalP"/>
    </source>
</evidence>
<reference evidence="2 3" key="1">
    <citation type="submission" date="2018-06" db="EMBL/GenBank/DDBJ databases">
        <authorList>
            <consortium name="Pathogen Informatics"/>
            <person name="Doyle S."/>
        </authorList>
    </citation>
    <scope>NUCLEOTIDE SEQUENCE [LARGE SCALE GENOMIC DNA]</scope>
    <source>
        <strain evidence="2 3">NCTC10786</strain>
    </source>
</reference>
<keyword evidence="1" id="KW-0732">Signal</keyword>
<accession>A0A2X2VQC6</accession>
<feature type="chain" id="PRO_5015845565" evidence="1">
    <location>
        <begin position="34"/>
        <end position="131"/>
    </location>
</feature>
<dbReference type="Proteomes" id="UP000251584">
    <property type="component" value="Unassembled WGS sequence"/>
</dbReference>